<gene>
    <name evidence="1" type="ORF">MSBRW_1626</name>
</gene>
<accession>A0A0E3QMD6</accession>
<reference evidence="1 2" key="1">
    <citation type="submission" date="2014-07" db="EMBL/GenBank/DDBJ databases">
        <title>Methanogenic archaea and the global carbon cycle.</title>
        <authorList>
            <person name="Henriksen J.R."/>
            <person name="Luke J."/>
            <person name="Reinhart S."/>
            <person name="Benedict M.N."/>
            <person name="Youngblut N.D."/>
            <person name="Metcalf M.E."/>
            <person name="Whitaker R.J."/>
            <person name="Metcalf W.W."/>
        </authorList>
    </citation>
    <scope>NUCLEOTIDE SEQUENCE [LARGE SCALE GENOMIC DNA]</scope>
    <source>
        <strain evidence="1 2">Wiesmoor</strain>
    </source>
</reference>
<protein>
    <submittedName>
        <fullName evidence="1">Uncharacterized protein</fullName>
    </submittedName>
</protein>
<dbReference type="Proteomes" id="UP000033038">
    <property type="component" value="Chromosome"/>
</dbReference>
<name>A0A0E3QMD6_METBA</name>
<dbReference type="PATRIC" id="fig|1434109.4.peg.2043"/>
<evidence type="ECO:0000313" key="1">
    <source>
        <dbReference type="EMBL" id="AKB50879.1"/>
    </source>
</evidence>
<dbReference type="RefSeq" id="WP_011308038.1">
    <property type="nucleotide sequence ID" value="NZ_CP009526.1"/>
</dbReference>
<sequence>MKIDGYANNIKLVKLKRTRLVLGFLSLFLLLGLFISPSAAKTDWKISPSNPTVGDTLKITGTASPEEELIAKVSFEKELPVTEGRYQYLLEKIKIPRGEDNHLTVRGEGVENLNVSVTKLFFNKKVSSNASGGIATISRRHVPPLTYKVLIDGDALSTPSKDFSLKASSIKNSSIKNSSIKNSPINDSSIKLTVTASQTLKTNPKGKFRFNYHTSSMPAGKYTIYIGNSKKIIELKPKKNK</sequence>
<organism evidence="1 2">
    <name type="scientific">Methanosarcina barkeri str. Wiesmoor</name>
    <dbReference type="NCBI Taxonomy" id="1434109"/>
    <lineage>
        <taxon>Archaea</taxon>
        <taxon>Methanobacteriati</taxon>
        <taxon>Methanobacteriota</taxon>
        <taxon>Stenosarchaea group</taxon>
        <taxon>Methanomicrobia</taxon>
        <taxon>Methanosarcinales</taxon>
        <taxon>Methanosarcinaceae</taxon>
        <taxon>Methanosarcina</taxon>
    </lineage>
</organism>
<dbReference type="EMBL" id="CP009526">
    <property type="protein sequence ID" value="AKB50879.1"/>
    <property type="molecule type" value="Genomic_DNA"/>
</dbReference>
<proteinExistence type="predicted"/>
<dbReference type="KEGG" id="mbw:MSBRW_1626"/>
<evidence type="ECO:0000313" key="2">
    <source>
        <dbReference type="Proteomes" id="UP000033038"/>
    </source>
</evidence>
<dbReference type="AlphaFoldDB" id="A0A0E3QMD6"/>
<dbReference type="GeneID" id="24823111"/>
<dbReference type="HOGENOM" id="CLU_060685_2_0_2"/>